<name>A0ABU9YRE1_9PROT</name>
<dbReference type="InterPro" id="IPR003680">
    <property type="entry name" value="Flavodoxin_fold"/>
</dbReference>
<keyword evidence="3 6" id="KW-0560">Oxidoreductase</keyword>
<dbReference type="Proteomes" id="UP001413721">
    <property type="component" value="Unassembled WGS sequence"/>
</dbReference>
<comment type="catalytic activity">
    <reaction evidence="6">
        <text>2 a quinone + NADH + H(+) = 2 a 1,4-benzosemiquinone + NAD(+)</text>
        <dbReference type="Rhea" id="RHEA:65952"/>
        <dbReference type="ChEBI" id="CHEBI:15378"/>
        <dbReference type="ChEBI" id="CHEBI:57540"/>
        <dbReference type="ChEBI" id="CHEBI:57945"/>
        <dbReference type="ChEBI" id="CHEBI:132124"/>
        <dbReference type="ChEBI" id="CHEBI:134225"/>
    </reaction>
</comment>
<proteinExistence type="inferred from homology"/>
<keyword evidence="4 6" id="KW-0520">NAD</keyword>
<dbReference type="HAMAP" id="MF_01216">
    <property type="entry name" value="Azoreductase_type1"/>
    <property type="match status" value="1"/>
</dbReference>
<evidence type="ECO:0000313" key="9">
    <source>
        <dbReference type="EMBL" id="MEN2991377.1"/>
    </source>
</evidence>
<accession>A0ABU9YRE1</accession>
<dbReference type="EMBL" id="JBBKTW010000011">
    <property type="protein sequence ID" value="MEN2991377.1"/>
    <property type="molecule type" value="Genomic_DNA"/>
</dbReference>
<dbReference type="InterPro" id="IPR050104">
    <property type="entry name" value="FMN-dep_NADH:Q_OxRdtase_AzoR1"/>
</dbReference>
<reference evidence="9 10" key="1">
    <citation type="submission" date="2024-03" db="EMBL/GenBank/DDBJ databases">
        <title>High-quality draft genome sequencing of Tistrella sp. BH-R2-4.</title>
        <authorList>
            <person name="Dong C."/>
        </authorList>
    </citation>
    <scope>NUCLEOTIDE SEQUENCE [LARGE SCALE GENOMIC DNA]</scope>
    <source>
        <strain evidence="9 10">BH-R2-4</strain>
    </source>
</reference>
<dbReference type="Gene3D" id="3.40.50.360">
    <property type="match status" value="1"/>
</dbReference>
<dbReference type="InterPro" id="IPR029039">
    <property type="entry name" value="Flavoprotein-like_sf"/>
</dbReference>
<dbReference type="RefSeq" id="WP_345932082.1">
    <property type="nucleotide sequence ID" value="NZ_JBBKTV010000002.1"/>
</dbReference>
<keyword evidence="10" id="KW-1185">Reference proteome</keyword>
<evidence type="ECO:0000313" key="10">
    <source>
        <dbReference type="Proteomes" id="UP001413721"/>
    </source>
</evidence>
<feature type="binding site" evidence="6">
    <location>
        <position position="10"/>
    </location>
    <ligand>
        <name>FMN</name>
        <dbReference type="ChEBI" id="CHEBI:58210"/>
    </ligand>
</feature>
<comment type="function">
    <text evidence="6">Also exhibits azoreductase activity. Catalyzes the reductive cleavage of the azo bond in aromatic azo compounds to the corresponding amines.</text>
</comment>
<evidence type="ECO:0000256" key="5">
    <source>
        <dbReference type="ARBA" id="ARBA00048542"/>
    </source>
</evidence>
<dbReference type="PANTHER" id="PTHR43741:SF2">
    <property type="entry name" value="FMN-DEPENDENT NADH:QUINONE OXIDOREDUCTASE"/>
    <property type="match status" value="1"/>
</dbReference>
<comment type="cofactor">
    <cofactor evidence="6">
        <name>FMN</name>
        <dbReference type="ChEBI" id="CHEBI:58210"/>
    </cofactor>
    <text evidence="6">Binds 1 FMN per subunit.</text>
</comment>
<sequence length="229" mass="24484">MATLLQIDASARAGRPNADPSGIDRHGSHTRRLTARFAARWQASRAKDTLLYRDVAAEPPRPVDGAWVAAAFTPPATRTAAMRDALAESDRLVAELLAADVLVIGAPMYNFGLPAPLKAWIDNIVRVGVTFGFDRGRGAEPYWPMLPPGKRLVIVSARGDFGYDPGGRIAHLNHVEGGLAAPLGYIGLTDTAGVAVEYDEFGDDRLRASLTRAEAAIDALADRMANDTP</sequence>
<protein>
    <recommendedName>
        <fullName evidence="6">FMN dependent NADH:quinone oxidoreductase</fullName>
        <ecNumber evidence="6">1.6.5.-</ecNumber>
    </recommendedName>
    <alternativeName>
        <fullName evidence="6">Azo-dye reductase</fullName>
    </alternativeName>
    <alternativeName>
        <fullName evidence="6">FMN-dependent NADH-azo compound oxidoreductase</fullName>
    </alternativeName>
    <alternativeName>
        <fullName evidence="6">FMN-dependent NADH-azoreductase</fullName>
        <ecNumber evidence="6">1.7.1.17</ecNumber>
    </alternativeName>
</protein>
<comment type="subunit">
    <text evidence="6">Homodimer.</text>
</comment>
<comment type="function">
    <text evidence="6">Quinone reductase that provides resistance to thiol-specific stress caused by electrophilic quinones.</text>
</comment>
<evidence type="ECO:0000259" key="8">
    <source>
        <dbReference type="Pfam" id="PF02525"/>
    </source>
</evidence>
<dbReference type="SUPFAM" id="SSF52218">
    <property type="entry name" value="Flavoproteins"/>
    <property type="match status" value="1"/>
</dbReference>
<evidence type="ECO:0000256" key="7">
    <source>
        <dbReference type="SAM" id="MobiDB-lite"/>
    </source>
</evidence>
<dbReference type="Pfam" id="PF02525">
    <property type="entry name" value="Flavodoxin_2"/>
    <property type="match status" value="1"/>
</dbReference>
<evidence type="ECO:0000256" key="4">
    <source>
        <dbReference type="ARBA" id="ARBA00023027"/>
    </source>
</evidence>
<organism evidence="9 10">
    <name type="scientific">Tistrella arctica</name>
    <dbReference type="NCBI Taxonomy" id="3133430"/>
    <lineage>
        <taxon>Bacteria</taxon>
        <taxon>Pseudomonadati</taxon>
        <taxon>Pseudomonadota</taxon>
        <taxon>Alphaproteobacteria</taxon>
        <taxon>Geminicoccales</taxon>
        <taxon>Geminicoccaceae</taxon>
        <taxon>Tistrella</taxon>
    </lineage>
</organism>
<comment type="similarity">
    <text evidence="6">Belongs to the azoreductase type 1 family.</text>
</comment>
<evidence type="ECO:0000256" key="2">
    <source>
        <dbReference type="ARBA" id="ARBA00022643"/>
    </source>
</evidence>
<comment type="caution">
    <text evidence="6">Lacks conserved residue(s) required for the propagation of feature annotation.</text>
</comment>
<dbReference type="EC" id="1.7.1.17" evidence="6"/>
<feature type="region of interest" description="Disordered" evidence="7">
    <location>
        <begin position="7"/>
        <end position="29"/>
    </location>
</feature>
<dbReference type="EC" id="1.6.5.-" evidence="6"/>
<keyword evidence="1 6" id="KW-0285">Flavoprotein</keyword>
<keyword evidence="2 6" id="KW-0288">FMN</keyword>
<comment type="caution">
    <text evidence="9">The sequence shown here is derived from an EMBL/GenBank/DDBJ whole genome shotgun (WGS) entry which is preliminary data.</text>
</comment>
<feature type="domain" description="Flavodoxin-like fold" evidence="8">
    <location>
        <begin position="24"/>
        <end position="216"/>
    </location>
</feature>
<comment type="catalytic activity">
    <reaction evidence="5">
        <text>N,N-dimethyl-1,4-phenylenediamine + anthranilate + 2 NAD(+) = 2-(4-dimethylaminophenyl)diazenylbenzoate + 2 NADH + 2 H(+)</text>
        <dbReference type="Rhea" id="RHEA:55872"/>
        <dbReference type="ChEBI" id="CHEBI:15378"/>
        <dbReference type="ChEBI" id="CHEBI:15783"/>
        <dbReference type="ChEBI" id="CHEBI:16567"/>
        <dbReference type="ChEBI" id="CHEBI:57540"/>
        <dbReference type="ChEBI" id="CHEBI:57945"/>
        <dbReference type="ChEBI" id="CHEBI:71579"/>
        <dbReference type="EC" id="1.7.1.17"/>
    </reaction>
    <physiologicalReaction direction="right-to-left" evidence="5">
        <dbReference type="Rhea" id="RHEA:55874"/>
    </physiologicalReaction>
</comment>
<evidence type="ECO:0000256" key="3">
    <source>
        <dbReference type="ARBA" id="ARBA00023002"/>
    </source>
</evidence>
<evidence type="ECO:0000256" key="6">
    <source>
        <dbReference type="HAMAP-Rule" id="MF_01216"/>
    </source>
</evidence>
<evidence type="ECO:0000256" key="1">
    <source>
        <dbReference type="ARBA" id="ARBA00022630"/>
    </source>
</evidence>
<gene>
    <name evidence="6" type="primary">azoR</name>
    <name evidence="9" type="ORF">WG926_23900</name>
</gene>
<dbReference type="InterPro" id="IPR023048">
    <property type="entry name" value="NADH:quinone_OxRdtase_FMN_depd"/>
</dbReference>
<dbReference type="PANTHER" id="PTHR43741">
    <property type="entry name" value="FMN-DEPENDENT NADH-AZOREDUCTASE 1"/>
    <property type="match status" value="1"/>
</dbReference>
<feature type="binding site" evidence="6">
    <location>
        <begin position="108"/>
        <end position="111"/>
    </location>
    <ligand>
        <name>FMN</name>
        <dbReference type="ChEBI" id="CHEBI:58210"/>
    </ligand>
</feature>